<evidence type="ECO:0000256" key="1">
    <source>
        <dbReference type="SAM" id="MobiDB-lite"/>
    </source>
</evidence>
<proteinExistence type="predicted"/>
<dbReference type="RefSeq" id="WP_369228135.1">
    <property type="nucleotide sequence ID" value="NZ_CP163441.1"/>
</dbReference>
<keyword evidence="2" id="KW-1133">Transmembrane helix</keyword>
<dbReference type="EC" id="2.8.3.-" evidence="3"/>
<name>A0AB39R595_9ACTN</name>
<evidence type="ECO:0000256" key="2">
    <source>
        <dbReference type="SAM" id="Phobius"/>
    </source>
</evidence>
<keyword evidence="2" id="KW-0812">Transmembrane</keyword>
<protein>
    <submittedName>
        <fullName evidence="3">CoA-transferase</fullName>
        <ecNumber evidence="3">2.8.3.-</ecNumber>
    </submittedName>
</protein>
<dbReference type="Pfam" id="PF01144">
    <property type="entry name" value="CoA_trans"/>
    <property type="match status" value="1"/>
</dbReference>
<dbReference type="AlphaFoldDB" id="A0AB39R595"/>
<dbReference type="Gene3D" id="3.40.1080.10">
    <property type="entry name" value="Glutaconate Coenzyme A-transferase"/>
    <property type="match status" value="1"/>
</dbReference>
<dbReference type="InterPro" id="IPR037171">
    <property type="entry name" value="NagB/RpiA_transferase-like"/>
</dbReference>
<dbReference type="GO" id="GO:0008410">
    <property type="term" value="F:CoA-transferase activity"/>
    <property type="evidence" value="ECO:0007669"/>
    <property type="project" value="InterPro"/>
</dbReference>
<feature type="region of interest" description="Disordered" evidence="1">
    <location>
        <begin position="39"/>
        <end position="112"/>
    </location>
</feature>
<feature type="transmembrane region" description="Helical" evidence="2">
    <location>
        <begin position="18"/>
        <end position="37"/>
    </location>
</feature>
<keyword evidence="3" id="KW-0808">Transferase</keyword>
<evidence type="ECO:0000313" key="3">
    <source>
        <dbReference type="EMBL" id="XDQ49522.1"/>
    </source>
</evidence>
<accession>A0AB39R595</accession>
<dbReference type="EMBL" id="CP163441">
    <property type="protein sequence ID" value="XDQ49522.1"/>
    <property type="molecule type" value="Genomic_DNA"/>
</dbReference>
<keyword evidence="2" id="KW-0472">Membrane</keyword>
<feature type="compositionally biased region" description="Basic residues" evidence="1">
    <location>
        <begin position="39"/>
        <end position="53"/>
    </location>
</feature>
<organism evidence="3">
    <name type="scientific">Streptomyces sp. R39</name>
    <dbReference type="NCBI Taxonomy" id="3238631"/>
    <lineage>
        <taxon>Bacteria</taxon>
        <taxon>Bacillati</taxon>
        <taxon>Actinomycetota</taxon>
        <taxon>Actinomycetes</taxon>
        <taxon>Kitasatosporales</taxon>
        <taxon>Streptomycetaceae</taxon>
        <taxon>Streptomyces</taxon>
    </lineage>
</organism>
<sequence>MASAADAVADIPEGASPAVGGFGLCGIPAVLIGALLARHPRRAGRGPRPRRRQAIGTPVATGATLRDRQGPPRSASGARPAGGSLRRHHRGRTPQPWYSTRTAYASAGSAIR</sequence>
<gene>
    <name evidence="3" type="ORF">AB5J52_15105</name>
</gene>
<reference evidence="3" key="1">
    <citation type="submission" date="2024-07" db="EMBL/GenBank/DDBJ databases">
        <authorList>
            <person name="Yu S.T."/>
        </authorList>
    </citation>
    <scope>NUCLEOTIDE SEQUENCE</scope>
    <source>
        <strain evidence="3">R39</strain>
    </source>
</reference>
<dbReference type="InterPro" id="IPR004165">
    <property type="entry name" value="CoA_trans_fam_I"/>
</dbReference>
<dbReference type="SUPFAM" id="SSF100950">
    <property type="entry name" value="NagB/RpiA/CoA transferase-like"/>
    <property type="match status" value="1"/>
</dbReference>